<dbReference type="EMBL" id="JAYFSO010000037">
    <property type="protein sequence ID" value="MEA5126260.1"/>
    <property type="molecule type" value="Genomic_DNA"/>
</dbReference>
<dbReference type="Proteomes" id="UP000077659">
    <property type="component" value="Unassembled WGS sequence"/>
</dbReference>
<dbReference type="Gene3D" id="3.90.180.10">
    <property type="entry name" value="Medium-chain alcohol dehydrogenases, catalytic domain"/>
    <property type="match status" value="1"/>
</dbReference>
<dbReference type="GO" id="GO:0005829">
    <property type="term" value="C:cytosol"/>
    <property type="evidence" value="ECO:0007669"/>
    <property type="project" value="TreeGrafter"/>
</dbReference>
<evidence type="ECO:0000313" key="4">
    <source>
        <dbReference type="EMBL" id="MEA5126260.1"/>
    </source>
</evidence>
<dbReference type="PANTHER" id="PTHR48106:SF13">
    <property type="entry name" value="QUINONE OXIDOREDUCTASE-RELATED"/>
    <property type="match status" value="1"/>
</dbReference>
<dbReference type="InterPro" id="IPR013154">
    <property type="entry name" value="ADH-like_N"/>
</dbReference>
<dbReference type="RefSeq" id="WP_064509911.1">
    <property type="nucleotide sequence ID" value="NZ_JAYFSN010000039.1"/>
</dbReference>
<dbReference type="InterPro" id="IPR011032">
    <property type="entry name" value="GroES-like_sf"/>
</dbReference>
<evidence type="ECO:0000259" key="3">
    <source>
        <dbReference type="SMART" id="SM00829"/>
    </source>
</evidence>
<keyword evidence="7" id="KW-1185">Reference proteome</keyword>
<keyword evidence="2" id="KW-0560">Oxidoreductase</keyword>
<dbReference type="PANTHER" id="PTHR48106">
    <property type="entry name" value="QUINONE OXIDOREDUCTASE PIG3-RELATED"/>
    <property type="match status" value="1"/>
</dbReference>
<evidence type="ECO:0000313" key="6">
    <source>
        <dbReference type="Proteomes" id="UP000077659"/>
    </source>
</evidence>
<dbReference type="InterPro" id="IPR036291">
    <property type="entry name" value="NAD(P)-bd_dom_sf"/>
</dbReference>
<organism evidence="5 6">
    <name type="scientific">Xanthomonas floridensis</name>
    <dbReference type="NCBI Taxonomy" id="1843580"/>
    <lineage>
        <taxon>Bacteria</taxon>
        <taxon>Pseudomonadati</taxon>
        <taxon>Pseudomonadota</taxon>
        <taxon>Gammaproteobacteria</taxon>
        <taxon>Lysobacterales</taxon>
        <taxon>Lysobacteraceae</taxon>
        <taxon>Xanthomonas</taxon>
    </lineage>
</organism>
<dbReference type="SMART" id="SM00829">
    <property type="entry name" value="PKS_ER"/>
    <property type="match status" value="1"/>
</dbReference>
<dbReference type="InterPro" id="IPR013149">
    <property type="entry name" value="ADH-like_C"/>
</dbReference>
<dbReference type="Gene3D" id="3.40.50.720">
    <property type="entry name" value="NAD(P)-binding Rossmann-like Domain"/>
    <property type="match status" value="1"/>
</dbReference>
<evidence type="ECO:0000313" key="5">
    <source>
        <dbReference type="EMBL" id="OAG66580.1"/>
    </source>
</evidence>
<dbReference type="GO" id="GO:0008270">
    <property type="term" value="F:zinc ion binding"/>
    <property type="evidence" value="ECO:0007669"/>
    <property type="project" value="InterPro"/>
</dbReference>
<proteinExistence type="predicted"/>
<evidence type="ECO:0000256" key="2">
    <source>
        <dbReference type="ARBA" id="ARBA00023002"/>
    </source>
</evidence>
<dbReference type="InterPro" id="IPR020843">
    <property type="entry name" value="ER"/>
</dbReference>
<name>A0A1A9MAH9_9XANT</name>
<dbReference type="OrthoDB" id="9785812at2"/>
<reference evidence="4 7" key="2">
    <citation type="submission" date="2023-12" db="EMBL/GenBank/DDBJ databases">
        <title>Genome sequencing of Xanthomonas floridensis.</title>
        <authorList>
            <person name="Greer S."/>
            <person name="Harrison J."/>
            <person name="Grant M."/>
            <person name="Vicente J."/>
            <person name="Studholme D."/>
        </authorList>
    </citation>
    <scope>NUCLEOTIDE SEQUENCE [LARGE SCALE GENOMIC DNA]</scope>
    <source>
        <strain evidence="4 7">WHRI 8848</strain>
    </source>
</reference>
<keyword evidence="1" id="KW-0521">NADP</keyword>
<comment type="caution">
    <text evidence="5">The sequence shown here is derived from an EMBL/GenBank/DDBJ whole genome shotgun (WGS) entry which is preliminary data.</text>
</comment>
<feature type="domain" description="Enoyl reductase (ER)" evidence="3">
    <location>
        <begin position="10"/>
        <end position="322"/>
    </location>
</feature>
<accession>A0A1A9MAH9</accession>
<dbReference type="Pfam" id="PF00107">
    <property type="entry name" value="ADH_zinc_N"/>
    <property type="match status" value="1"/>
</dbReference>
<dbReference type="InterPro" id="IPR002364">
    <property type="entry name" value="Quin_OxRdtase/zeta-crystal_CS"/>
</dbReference>
<dbReference type="Pfam" id="PF08240">
    <property type="entry name" value="ADH_N"/>
    <property type="match status" value="1"/>
</dbReference>
<dbReference type="AlphaFoldDB" id="A0A1A9MAH9"/>
<dbReference type="EMBL" id="LXNG01000026">
    <property type="protein sequence ID" value="OAG66580.1"/>
    <property type="molecule type" value="Genomic_DNA"/>
</dbReference>
<dbReference type="Proteomes" id="UP001303614">
    <property type="component" value="Unassembled WGS sequence"/>
</dbReference>
<dbReference type="GO" id="GO:0003960">
    <property type="term" value="F:quinone reductase (NADPH) activity"/>
    <property type="evidence" value="ECO:0007669"/>
    <property type="project" value="TreeGrafter"/>
</dbReference>
<dbReference type="SUPFAM" id="SSF50129">
    <property type="entry name" value="GroES-like"/>
    <property type="match status" value="1"/>
</dbReference>
<evidence type="ECO:0000313" key="7">
    <source>
        <dbReference type="Proteomes" id="UP001303614"/>
    </source>
</evidence>
<dbReference type="SUPFAM" id="SSF51735">
    <property type="entry name" value="NAD(P)-binding Rossmann-fold domains"/>
    <property type="match status" value="1"/>
</dbReference>
<dbReference type="GO" id="GO:0035925">
    <property type="term" value="F:mRNA 3'-UTR AU-rich region binding"/>
    <property type="evidence" value="ECO:0007669"/>
    <property type="project" value="TreeGrafter"/>
</dbReference>
<dbReference type="PROSITE" id="PS01162">
    <property type="entry name" value="QOR_ZETA_CRYSTAL"/>
    <property type="match status" value="1"/>
</dbReference>
<evidence type="ECO:0000256" key="1">
    <source>
        <dbReference type="ARBA" id="ARBA00022857"/>
    </source>
</evidence>
<dbReference type="GO" id="GO:0070402">
    <property type="term" value="F:NADPH binding"/>
    <property type="evidence" value="ECO:0007669"/>
    <property type="project" value="TreeGrafter"/>
</dbReference>
<dbReference type="STRING" id="1843580.A7D17_20770"/>
<reference evidence="5 6" key="1">
    <citation type="submission" date="2016-05" db="EMBL/GenBank/DDBJ databases">
        <title>Pathogenic, phenotypic and molecular characterisation of Xanthomonas nasturtii sp. nov. and Xanthomonas floridensis sp. nov., new species of Xanthomonas associated with watercress production in Florida.</title>
        <authorList>
            <person name="Vicente J.G."/>
            <person name="Rothwell S."/>
            <person name="Holub E.B."/>
            <person name="Studholme D.J."/>
        </authorList>
    </citation>
    <scope>NUCLEOTIDE SEQUENCE [LARGE SCALE GENOMIC DNA]</scope>
    <source>
        <strain evidence="5 6">WHRI 8848</strain>
    </source>
</reference>
<protein>
    <submittedName>
        <fullName evidence="5">Quinone oxidoreductase</fullName>
    </submittedName>
    <submittedName>
        <fullName evidence="4">Zinc-binding dehydrogenase</fullName>
    </submittedName>
</protein>
<gene>
    <name evidence="5" type="ORF">A7D17_20770</name>
    <name evidence="4" type="ORF">VB146_20910</name>
</gene>
<sequence>MKAVRFHQHGGADVLIYEDVPQPQPGNGEVLIKIEAVGLNFADVMRRRGDYIEASPLPYTLGSEVAGTIAALGEGVAGLDVGMAVLATPGVGGYAQYIAFPAALVVPLPPGVSAVQAAAVVAHGLTAGIALRHAARLAPGETVLIEAAAGGVGSFAVQLAKLYGAGKVIAAASSPEKRALAERLGADASVDYTAPGWSEQVLALTDGRGVDVVLESAGGDNVGEGLAALAPFGRMVFLGQSSGKTALIDPWQLTLKNHTVTSFYIGGYQAQPGLMQEVLGEIMGFIMTGKLAPQIGTVLPLAQAAQAHRLLEGRQTTGKVVLEPWAE</sequence>